<evidence type="ECO:0000313" key="1">
    <source>
        <dbReference type="EMBL" id="GAG05801.1"/>
    </source>
</evidence>
<accession>X0VZ94</accession>
<sequence>NKLISCAVARTKDILKLIQEGECSEQHTGGDQIGQAFFYVIKWTSFAENKIYIRP</sequence>
<dbReference type="AlphaFoldDB" id="X0VZ94"/>
<dbReference type="EMBL" id="BARS01029550">
    <property type="protein sequence ID" value="GAG05801.1"/>
    <property type="molecule type" value="Genomic_DNA"/>
</dbReference>
<protein>
    <submittedName>
        <fullName evidence="1">Uncharacterized protein</fullName>
    </submittedName>
</protein>
<gene>
    <name evidence="1" type="ORF">S01H1_46175</name>
</gene>
<feature type="non-terminal residue" evidence="1">
    <location>
        <position position="1"/>
    </location>
</feature>
<reference evidence="1" key="1">
    <citation type="journal article" date="2014" name="Front. Microbiol.">
        <title>High frequency of phylogenetically diverse reductive dehalogenase-homologous genes in deep subseafloor sedimentary metagenomes.</title>
        <authorList>
            <person name="Kawai M."/>
            <person name="Futagami T."/>
            <person name="Toyoda A."/>
            <person name="Takaki Y."/>
            <person name="Nishi S."/>
            <person name="Hori S."/>
            <person name="Arai W."/>
            <person name="Tsubouchi T."/>
            <person name="Morono Y."/>
            <person name="Uchiyama I."/>
            <person name="Ito T."/>
            <person name="Fujiyama A."/>
            <person name="Inagaki F."/>
            <person name="Takami H."/>
        </authorList>
    </citation>
    <scope>NUCLEOTIDE SEQUENCE</scope>
    <source>
        <strain evidence="1">Expedition CK06-06</strain>
    </source>
</reference>
<comment type="caution">
    <text evidence="1">The sequence shown here is derived from an EMBL/GenBank/DDBJ whole genome shotgun (WGS) entry which is preliminary data.</text>
</comment>
<organism evidence="1">
    <name type="scientific">marine sediment metagenome</name>
    <dbReference type="NCBI Taxonomy" id="412755"/>
    <lineage>
        <taxon>unclassified sequences</taxon>
        <taxon>metagenomes</taxon>
        <taxon>ecological metagenomes</taxon>
    </lineage>
</organism>
<name>X0VZ94_9ZZZZ</name>
<proteinExistence type="predicted"/>